<reference evidence="1 2" key="1">
    <citation type="submission" date="2015-01" db="EMBL/GenBank/DDBJ databases">
        <title>Genome of allotetraploid Gossypium barbadense reveals genomic plasticity and fiber elongation in cotton evolution.</title>
        <authorList>
            <person name="Chen X."/>
            <person name="Liu X."/>
            <person name="Zhao B."/>
            <person name="Zheng H."/>
            <person name="Hu Y."/>
            <person name="Lu G."/>
            <person name="Yang C."/>
            <person name="Chen J."/>
            <person name="Shan C."/>
            <person name="Zhang L."/>
            <person name="Zhou Y."/>
            <person name="Wang L."/>
            <person name="Guo W."/>
            <person name="Bai Y."/>
            <person name="Ruan J."/>
            <person name="Shangguan X."/>
            <person name="Mao Y."/>
            <person name="Jiang J."/>
            <person name="Zhu Y."/>
            <person name="Lei J."/>
            <person name="Kang H."/>
            <person name="Chen S."/>
            <person name="He X."/>
            <person name="Wang R."/>
            <person name="Wang Y."/>
            <person name="Chen J."/>
            <person name="Wang L."/>
            <person name="Yu S."/>
            <person name="Wang B."/>
            <person name="Wei J."/>
            <person name="Song S."/>
            <person name="Lu X."/>
            <person name="Gao Z."/>
            <person name="Gu W."/>
            <person name="Deng X."/>
            <person name="Ma D."/>
            <person name="Wang S."/>
            <person name="Liang W."/>
            <person name="Fang L."/>
            <person name="Cai C."/>
            <person name="Zhu X."/>
            <person name="Zhou B."/>
            <person name="Zhang Y."/>
            <person name="Chen Z."/>
            <person name="Xu S."/>
            <person name="Zhu R."/>
            <person name="Wang S."/>
            <person name="Zhang T."/>
            <person name="Zhao G."/>
        </authorList>
    </citation>
    <scope>NUCLEOTIDE SEQUENCE [LARGE SCALE GENOMIC DNA]</scope>
    <source>
        <strain evidence="2">cv. Xinhai21</strain>
        <tissue evidence="1">Leaf</tissue>
    </source>
</reference>
<dbReference type="Proteomes" id="UP000239757">
    <property type="component" value="Unassembled WGS sequence"/>
</dbReference>
<proteinExistence type="predicted"/>
<evidence type="ECO:0000313" key="1">
    <source>
        <dbReference type="EMBL" id="PPS08873.1"/>
    </source>
</evidence>
<sequence>MKRKKIKIQRLKDKKARQGKPTIFVGQDPNGGLYSILEKVSNMSFVEREKKMLKKLYINSDSEFDPLSLPNDRNANSPQGKWLYEDELRELKEKLAKKSKILRDRKNPGNVENLNQIWFMEDHLIASLNRLRNRKQQSRERDLEVNLSLSMKLYTHFSTICKITNIWVFFYFVGE</sequence>
<evidence type="ECO:0008006" key="3">
    <source>
        <dbReference type="Google" id="ProtNLM"/>
    </source>
</evidence>
<evidence type="ECO:0000313" key="2">
    <source>
        <dbReference type="Proteomes" id="UP000239757"/>
    </source>
</evidence>
<protein>
    <recommendedName>
        <fullName evidence="3">MADS-box domain-containing protein</fullName>
    </recommendedName>
</protein>
<name>A0A2P5XZW0_GOSBA</name>
<dbReference type="AlphaFoldDB" id="A0A2P5XZW0"/>
<dbReference type="EMBL" id="KZ663938">
    <property type="protein sequence ID" value="PPS08873.1"/>
    <property type="molecule type" value="Genomic_DNA"/>
</dbReference>
<organism evidence="1 2">
    <name type="scientific">Gossypium barbadense</name>
    <name type="common">Sea Island cotton</name>
    <name type="synonym">Hibiscus barbadensis</name>
    <dbReference type="NCBI Taxonomy" id="3634"/>
    <lineage>
        <taxon>Eukaryota</taxon>
        <taxon>Viridiplantae</taxon>
        <taxon>Streptophyta</taxon>
        <taxon>Embryophyta</taxon>
        <taxon>Tracheophyta</taxon>
        <taxon>Spermatophyta</taxon>
        <taxon>Magnoliopsida</taxon>
        <taxon>eudicotyledons</taxon>
        <taxon>Gunneridae</taxon>
        <taxon>Pentapetalae</taxon>
        <taxon>rosids</taxon>
        <taxon>malvids</taxon>
        <taxon>Malvales</taxon>
        <taxon>Malvaceae</taxon>
        <taxon>Malvoideae</taxon>
        <taxon>Gossypium</taxon>
    </lineage>
</organism>
<accession>A0A2P5XZW0</accession>
<gene>
    <name evidence="1" type="ORF">GOBAR_AA11771</name>
</gene>